<evidence type="ECO:0000313" key="1">
    <source>
        <dbReference type="EMBL" id="KAF3505818.1"/>
    </source>
</evidence>
<comment type="caution">
    <text evidence="1">The sequence shown here is derived from an EMBL/GenBank/DDBJ whole genome shotgun (WGS) entry which is preliminary data.</text>
</comment>
<accession>A0A8S9NL36</accession>
<sequence>MGVRQDPECSEAPLPNDFCANLPPNFTIAVSLDEAPRREVVAEGSRSLIQRLTEVSERRVCASFALQGRRDREEVLRIWLRRESTDRLSPIPELSFVRRGKGEGRLLLS</sequence>
<dbReference type="AlphaFoldDB" id="A0A8S9NL36"/>
<evidence type="ECO:0000313" key="2">
    <source>
        <dbReference type="Proteomes" id="UP000712600"/>
    </source>
</evidence>
<dbReference type="Proteomes" id="UP000712600">
    <property type="component" value="Unassembled WGS sequence"/>
</dbReference>
<name>A0A8S9NL36_BRACR</name>
<proteinExistence type="predicted"/>
<dbReference type="EMBL" id="QGKX02001521">
    <property type="protein sequence ID" value="KAF3505818.1"/>
    <property type="molecule type" value="Genomic_DNA"/>
</dbReference>
<gene>
    <name evidence="1" type="ORF">F2Q69_00004212</name>
</gene>
<reference evidence="1" key="1">
    <citation type="submission" date="2019-12" db="EMBL/GenBank/DDBJ databases">
        <title>Genome sequencing and annotation of Brassica cretica.</title>
        <authorList>
            <person name="Studholme D.J."/>
            <person name="Sarris P."/>
        </authorList>
    </citation>
    <scope>NUCLEOTIDE SEQUENCE</scope>
    <source>
        <strain evidence="1">PFS-109/04</strain>
        <tissue evidence="1">Leaf</tissue>
    </source>
</reference>
<protein>
    <submittedName>
        <fullName evidence="1">Uncharacterized protein</fullName>
    </submittedName>
</protein>
<organism evidence="1 2">
    <name type="scientific">Brassica cretica</name>
    <name type="common">Mustard</name>
    <dbReference type="NCBI Taxonomy" id="69181"/>
    <lineage>
        <taxon>Eukaryota</taxon>
        <taxon>Viridiplantae</taxon>
        <taxon>Streptophyta</taxon>
        <taxon>Embryophyta</taxon>
        <taxon>Tracheophyta</taxon>
        <taxon>Spermatophyta</taxon>
        <taxon>Magnoliopsida</taxon>
        <taxon>eudicotyledons</taxon>
        <taxon>Gunneridae</taxon>
        <taxon>Pentapetalae</taxon>
        <taxon>rosids</taxon>
        <taxon>malvids</taxon>
        <taxon>Brassicales</taxon>
        <taxon>Brassicaceae</taxon>
        <taxon>Brassiceae</taxon>
        <taxon>Brassica</taxon>
    </lineage>
</organism>